<sequence>MSICSGFDEGVTVGPASPRLTSNTALSTNLTLCRNSTIGTLQPGQHRLKLVANVITQMLQTFFYTVPSSSDLVASTIEVTNLPICKPIQTGQQSAT</sequence>
<dbReference type="Proteomes" id="UP000828390">
    <property type="component" value="Unassembled WGS sequence"/>
</dbReference>
<proteinExistence type="predicted"/>
<evidence type="ECO:0000313" key="2">
    <source>
        <dbReference type="Proteomes" id="UP000828390"/>
    </source>
</evidence>
<comment type="caution">
    <text evidence="1">The sequence shown here is derived from an EMBL/GenBank/DDBJ whole genome shotgun (WGS) entry which is preliminary data.</text>
</comment>
<keyword evidence="2" id="KW-1185">Reference proteome</keyword>
<dbReference type="EMBL" id="JAIWYP010000007">
    <property type="protein sequence ID" value="KAH3799218.1"/>
    <property type="molecule type" value="Genomic_DNA"/>
</dbReference>
<accession>A0A9D4J8A9</accession>
<organism evidence="1 2">
    <name type="scientific">Dreissena polymorpha</name>
    <name type="common">Zebra mussel</name>
    <name type="synonym">Mytilus polymorpha</name>
    <dbReference type="NCBI Taxonomy" id="45954"/>
    <lineage>
        <taxon>Eukaryota</taxon>
        <taxon>Metazoa</taxon>
        <taxon>Spiralia</taxon>
        <taxon>Lophotrochozoa</taxon>
        <taxon>Mollusca</taxon>
        <taxon>Bivalvia</taxon>
        <taxon>Autobranchia</taxon>
        <taxon>Heteroconchia</taxon>
        <taxon>Euheterodonta</taxon>
        <taxon>Imparidentia</taxon>
        <taxon>Neoheterodontei</taxon>
        <taxon>Myida</taxon>
        <taxon>Dreissenoidea</taxon>
        <taxon>Dreissenidae</taxon>
        <taxon>Dreissena</taxon>
    </lineage>
</organism>
<evidence type="ECO:0000313" key="1">
    <source>
        <dbReference type="EMBL" id="KAH3799218.1"/>
    </source>
</evidence>
<protein>
    <submittedName>
        <fullName evidence="1">Uncharacterized protein</fullName>
    </submittedName>
</protein>
<reference evidence="1" key="2">
    <citation type="submission" date="2020-11" db="EMBL/GenBank/DDBJ databases">
        <authorList>
            <person name="McCartney M.A."/>
            <person name="Auch B."/>
            <person name="Kono T."/>
            <person name="Mallez S."/>
            <person name="Becker A."/>
            <person name="Gohl D.M."/>
            <person name="Silverstein K.A.T."/>
            <person name="Koren S."/>
            <person name="Bechman K.B."/>
            <person name="Herman A."/>
            <person name="Abrahante J.E."/>
            <person name="Garbe J."/>
        </authorList>
    </citation>
    <scope>NUCLEOTIDE SEQUENCE</scope>
    <source>
        <strain evidence="1">Duluth1</strain>
        <tissue evidence="1">Whole animal</tissue>
    </source>
</reference>
<reference evidence="1" key="1">
    <citation type="journal article" date="2019" name="bioRxiv">
        <title>The Genome of the Zebra Mussel, Dreissena polymorpha: A Resource for Invasive Species Research.</title>
        <authorList>
            <person name="McCartney M.A."/>
            <person name="Auch B."/>
            <person name="Kono T."/>
            <person name="Mallez S."/>
            <person name="Zhang Y."/>
            <person name="Obille A."/>
            <person name="Becker A."/>
            <person name="Abrahante J.E."/>
            <person name="Garbe J."/>
            <person name="Badalamenti J.P."/>
            <person name="Herman A."/>
            <person name="Mangelson H."/>
            <person name="Liachko I."/>
            <person name="Sullivan S."/>
            <person name="Sone E.D."/>
            <person name="Koren S."/>
            <person name="Silverstein K.A.T."/>
            <person name="Beckman K.B."/>
            <person name="Gohl D.M."/>
        </authorList>
    </citation>
    <scope>NUCLEOTIDE SEQUENCE</scope>
    <source>
        <strain evidence="1">Duluth1</strain>
        <tissue evidence="1">Whole animal</tissue>
    </source>
</reference>
<gene>
    <name evidence="1" type="ORF">DPMN_152824</name>
</gene>
<dbReference type="AlphaFoldDB" id="A0A9D4J8A9"/>
<name>A0A9D4J8A9_DREPO</name>